<dbReference type="SUPFAM" id="SSF57756">
    <property type="entry name" value="Retrovirus zinc finger-like domains"/>
    <property type="match status" value="1"/>
</dbReference>
<keyword evidence="2" id="KW-0175">Coiled coil</keyword>
<keyword evidence="1" id="KW-0863">Zinc-finger</keyword>
<dbReference type="GeneID" id="63698276"/>
<dbReference type="InterPro" id="IPR036875">
    <property type="entry name" value="Znf_CCHC_sf"/>
</dbReference>
<gene>
    <name evidence="4" type="ORF">EURHEDRAFT_417261</name>
</gene>
<evidence type="ECO:0000259" key="3">
    <source>
        <dbReference type="PROSITE" id="PS50158"/>
    </source>
</evidence>
<evidence type="ECO:0000313" key="5">
    <source>
        <dbReference type="Proteomes" id="UP000019804"/>
    </source>
</evidence>
<organism evidence="4 5">
    <name type="scientific">Aspergillus ruber (strain CBS 135680)</name>
    <dbReference type="NCBI Taxonomy" id="1388766"/>
    <lineage>
        <taxon>Eukaryota</taxon>
        <taxon>Fungi</taxon>
        <taxon>Dikarya</taxon>
        <taxon>Ascomycota</taxon>
        <taxon>Pezizomycotina</taxon>
        <taxon>Eurotiomycetes</taxon>
        <taxon>Eurotiomycetidae</taxon>
        <taxon>Eurotiales</taxon>
        <taxon>Aspergillaceae</taxon>
        <taxon>Aspergillus</taxon>
        <taxon>Aspergillus subgen. Aspergillus</taxon>
    </lineage>
</organism>
<keyword evidence="5" id="KW-1185">Reference proteome</keyword>
<evidence type="ECO:0000256" key="2">
    <source>
        <dbReference type="SAM" id="Coils"/>
    </source>
</evidence>
<accession>A0A017S103</accession>
<evidence type="ECO:0000256" key="1">
    <source>
        <dbReference type="PROSITE-ProRule" id="PRU00047"/>
    </source>
</evidence>
<proteinExistence type="predicted"/>
<dbReference type="Proteomes" id="UP000019804">
    <property type="component" value="Unassembled WGS sequence"/>
</dbReference>
<evidence type="ECO:0000313" key="4">
    <source>
        <dbReference type="EMBL" id="EYE90602.1"/>
    </source>
</evidence>
<dbReference type="InterPro" id="IPR001878">
    <property type="entry name" value="Znf_CCHC"/>
</dbReference>
<keyword evidence="1" id="KW-0479">Metal-binding</keyword>
<dbReference type="GO" id="GO:0003676">
    <property type="term" value="F:nucleic acid binding"/>
    <property type="evidence" value="ECO:0007669"/>
    <property type="project" value="InterPro"/>
</dbReference>
<dbReference type="EMBL" id="KK088456">
    <property type="protein sequence ID" value="EYE90602.1"/>
    <property type="molecule type" value="Genomic_DNA"/>
</dbReference>
<dbReference type="PROSITE" id="PS50158">
    <property type="entry name" value="ZF_CCHC"/>
    <property type="match status" value="1"/>
</dbReference>
<dbReference type="OrthoDB" id="3436939at2759"/>
<protein>
    <recommendedName>
        <fullName evidence="3">CCHC-type domain-containing protein</fullName>
    </recommendedName>
</protein>
<keyword evidence="1" id="KW-0862">Zinc</keyword>
<name>A0A017S103_ASPRC</name>
<dbReference type="RefSeq" id="XP_040634292.1">
    <property type="nucleotide sequence ID" value="XM_040783152.1"/>
</dbReference>
<feature type="coiled-coil region" evidence="2">
    <location>
        <begin position="1"/>
        <end position="57"/>
    </location>
</feature>
<sequence>MDLMEAEIRELRAANEALSKRRRAKKTRLRKGGSLSIQEAQELGDQMEVEVQLKEETCNGAGQQLRTETRARRCGNCGKAGHNARSCQIVVEMSEEGDSG</sequence>
<dbReference type="AlphaFoldDB" id="A0A017S103"/>
<dbReference type="HOGENOM" id="CLU_013929_15_2_1"/>
<reference evidence="5" key="1">
    <citation type="journal article" date="2014" name="Nat. Commun.">
        <title>Genomic adaptations of the halophilic Dead Sea filamentous fungus Eurotium rubrum.</title>
        <authorList>
            <person name="Kis-Papo T."/>
            <person name="Weig A.R."/>
            <person name="Riley R."/>
            <person name="Persoh D."/>
            <person name="Salamov A."/>
            <person name="Sun H."/>
            <person name="Lipzen A."/>
            <person name="Wasser S.P."/>
            <person name="Rambold G."/>
            <person name="Grigoriev I.V."/>
            <person name="Nevo E."/>
        </authorList>
    </citation>
    <scope>NUCLEOTIDE SEQUENCE [LARGE SCALE GENOMIC DNA]</scope>
    <source>
        <strain evidence="5">CBS 135680</strain>
    </source>
</reference>
<dbReference type="GO" id="GO:0008270">
    <property type="term" value="F:zinc ion binding"/>
    <property type="evidence" value="ECO:0007669"/>
    <property type="project" value="UniProtKB-KW"/>
</dbReference>
<feature type="domain" description="CCHC-type" evidence="3">
    <location>
        <begin position="72"/>
        <end position="87"/>
    </location>
</feature>